<organism evidence="2">
    <name type="scientific">Iridovirus Liz-CrIV</name>
    <dbReference type="NCBI Taxonomy" id="2594309"/>
    <lineage>
        <taxon>Viruses</taxon>
        <taxon>Varidnaviria</taxon>
        <taxon>Bamfordvirae</taxon>
        <taxon>Nucleocytoviricota</taxon>
        <taxon>Megaviricetes</taxon>
        <taxon>Pimascovirales</taxon>
        <taxon>Pimascovirales incertae sedis</taxon>
        <taxon>Iridoviridae</taxon>
    </lineage>
</organism>
<evidence type="ECO:0000256" key="1">
    <source>
        <dbReference type="SAM" id="Phobius"/>
    </source>
</evidence>
<proteinExistence type="predicted"/>
<keyword evidence="1" id="KW-1133">Transmembrane helix</keyword>
<name>A0A5B8RJJ0_9VIRU</name>
<feature type="transmembrane region" description="Helical" evidence="1">
    <location>
        <begin position="6"/>
        <end position="24"/>
    </location>
</feature>
<keyword evidence="1" id="KW-0812">Transmembrane</keyword>
<sequence length="155" mass="17941">MNDRGIIICVGIAFLIFIFLWVYFKNKKVKTGNYGNYSYYDKLTDRLDAKLGHDSSFMIQHYLDPENCPLYGNLPTLSQLVNLKQNNPSKYEELVNDGTVKRAVNIKALKTWLLLGSTNVDKFKHFMNQVNQLNIDKVDLLNLENALKYQLSKTQ</sequence>
<protein>
    <submittedName>
        <fullName evidence="2">Uncharacterized protein</fullName>
    </submittedName>
</protein>
<dbReference type="EMBL" id="MN081869">
    <property type="protein sequence ID" value="QEA08198.1"/>
    <property type="molecule type" value="Genomic_DNA"/>
</dbReference>
<reference evidence="2" key="1">
    <citation type="journal article" date="2019" name="Viruses">
        <title>Detection and Characterization of Invertebrate Iridoviruses Found in Reptiles and Prey Insects in Europe over the Past Two Decades.</title>
        <authorList>
            <person name="Papp T."/>
            <person name="Marschang R.E."/>
        </authorList>
    </citation>
    <scope>NUCLEOTIDE SEQUENCE</scope>
    <source>
        <strain evidence="2">Liz-CrIV</strain>
    </source>
</reference>
<keyword evidence="1" id="KW-0472">Membrane</keyword>
<accession>A0A5B8RJJ0</accession>
<evidence type="ECO:0000313" key="2">
    <source>
        <dbReference type="EMBL" id="QEA08198.1"/>
    </source>
</evidence>